<comment type="caution">
    <text evidence="1">The sequence shown here is derived from an EMBL/GenBank/DDBJ whole genome shotgun (WGS) entry which is preliminary data.</text>
</comment>
<reference evidence="2" key="1">
    <citation type="journal article" date="2019" name="Int. J. Syst. Evol. Microbiol.">
        <title>The Global Catalogue of Microorganisms (GCM) 10K type strain sequencing project: providing services to taxonomists for standard genome sequencing and annotation.</title>
        <authorList>
            <consortium name="The Broad Institute Genomics Platform"/>
            <consortium name="The Broad Institute Genome Sequencing Center for Infectious Disease"/>
            <person name="Wu L."/>
            <person name="Ma J."/>
        </authorList>
    </citation>
    <scope>NUCLEOTIDE SEQUENCE [LARGE SCALE GENOMIC DNA]</scope>
    <source>
        <strain evidence="2">CGMCC 1.15353</strain>
    </source>
</reference>
<accession>A0ABQ1PS48</accession>
<gene>
    <name evidence="1" type="ORF">GCM10011389_07210</name>
</gene>
<dbReference type="RefSeq" id="WP_188650980.1">
    <property type="nucleotide sequence ID" value="NZ_BMIN01000002.1"/>
</dbReference>
<proteinExistence type="predicted"/>
<dbReference type="Proteomes" id="UP000642571">
    <property type="component" value="Unassembled WGS sequence"/>
</dbReference>
<dbReference type="EMBL" id="BMIN01000002">
    <property type="protein sequence ID" value="GGD02316.1"/>
    <property type="molecule type" value="Genomic_DNA"/>
</dbReference>
<organism evidence="1 2">
    <name type="scientific">Pontibacillus salipaludis</name>
    <dbReference type="NCBI Taxonomy" id="1697394"/>
    <lineage>
        <taxon>Bacteria</taxon>
        <taxon>Bacillati</taxon>
        <taxon>Bacillota</taxon>
        <taxon>Bacilli</taxon>
        <taxon>Bacillales</taxon>
        <taxon>Bacillaceae</taxon>
        <taxon>Pontibacillus</taxon>
    </lineage>
</organism>
<evidence type="ECO:0000313" key="2">
    <source>
        <dbReference type="Proteomes" id="UP000642571"/>
    </source>
</evidence>
<keyword evidence="2" id="KW-1185">Reference proteome</keyword>
<protein>
    <submittedName>
        <fullName evidence="1">Uncharacterized protein</fullName>
    </submittedName>
</protein>
<sequence>MDNFSPEIIEEAEMLAIQSSYYAKGRTNREYSHRGIQYEIPIGKDIVPFLRDRTELWEKMLNLTADYIKKGRKRSLRPTLDRINPEGNYSIDNLDVLTLEANVRKDKAVKIEVIDLGEEKLWGTDTMIQAAELLEVKRQRISQYCDSGVFMDDRYLIQSTGDRSGNSQYKVKTNPEIPIVLDSYYKAYYDEETQETQYTKVFNCVNVTIEEGIYLSRYED</sequence>
<name>A0ABQ1PS48_9BACI</name>
<evidence type="ECO:0000313" key="1">
    <source>
        <dbReference type="EMBL" id="GGD02316.1"/>
    </source>
</evidence>